<dbReference type="EMBL" id="JAAARO010000015">
    <property type="protein sequence ID" value="KAF5735550.1"/>
    <property type="molecule type" value="Genomic_DNA"/>
</dbReference>
<name>A0A7J7CN95_TRIWF</name>
<dbReference type="Pfam" id="PF23276">
    <property type="entry name" value="TPR_24"/>
    <property type="match status" value="1"/>
</dbReference>
<dbReference type="NCBIfam" id="TIGR00756">
    <property type="entry name" value="PPR"/>
    <property type="match status" value="7"/>
</dbReference>
<sequence>MDKDFKHLTPSCEVMASMLVHVGMLREVELLLLGMENQGITFHSAVTFGNLVGGYLGRGETGRAFFVYNQMRGQGLIPPLSCCSALLHHLVRIRETQLAFRVCLDMVEIGINASDLGKSSVDNIVRLLCSEGMIQEARNLVKKAMALGFEPSSLVIYEIACGYCENKDFEDLLGFFVQMKCPPDVLTGNSIINTICSYFGAERADFFRQKLEQLGFQPNEITFGVLIGWSCHVGNLRNAVTYWSETLSRGLKPHICSYNSLISGMFMQGMWEHVQAVLDEMVDRGTTPNLTTFRILLAGYCKARRFDEAKNMIPEMVNRGFIESSSPEDPLSKVFTVLGLNPSAVRLKRDNDVGFLKTEFFDTLGNGLYLDTDLDEYEKRVNDVLQESTIIDYNSVVMKECSDGNYSAAVGLVNEMVQWGQGLSLSVFSALLNGLCTSRLHVRASAYLLDQVPKLTNQLDQETLNLLVQAYCKKGLTYKGSILFDGMQQRNLTIHGKTFSLLIKGLCKMKNNQKIIDLLAMAQQSKWLPELEDCKALVECLCHQNMLKEVLKLFESMMVANTHLRLEICHVFLEKLCVLGFAGISHVLVEKLLLQGFALDHIAYSHLLRGFCKEKRFSVAFTILDSMLTNNLVPCLDVSVILIPQLCRAARFEKAIALKNIVSAEQSKLSSSVNSALVKGYFLTRKIEEAVNLVQDMMWGGQVPDAEIYDIMFQENCRVKNFTKVRELVGAKIRNNLGLPISSYRNWVRLMCADGRFLSALRLKDFMLGQSGSHGLIVYNILLFYLLSNGNLVLVTELLNELQKKGLLLDEVSYNFLVYGFSQCKEVSTSVHYLSTMISKGLRPSNRSLRTVLCSLCELGVLKEALELSREMHARDWIHGSLVQNSLVECLVSHGQLQEAEDFLDRMVRKGQIHDSINYNYLIRLFCQYGRLNKVVDLLNVMLKKGNIPNSASYDSIIQSFCACNKMDQAMTFQTEMLDRDLKPSIKTWNMLVHKFCQDGQSAEAERLLISMVQLGVTPTREIYYSLINCHRYENNLRKASELVQVMQRNGYEPDFDMHWSLISKLSHSNDKDKDSSSKGFLSRLLSGSGFTSKSKLG</sequence>
<comment type="caution">
    <text evidence="5">The sequence shown here is derived from an EMBL/GenBank/DDBJ whole genome shotgun (WGS) entry which is preliminary data.</text>
</comment>
<gene>
    <name evidence="5" type="ORF">HS088_TW15G01057</name>
</gene>
<accession>A0A7J7CN95</accession>
<dbReference type="AlphaFoldDB" id="A0A7J7CN95"/>
<evidence type="ECO:0000259" key="4">
    <source>
        <dbReference type="Pfam" id="PF23276"/>
    </source>
</evidence>
<dbReference type="Pfam" id="PF01535">
    <property type="entry name" value="PPR"/>
    <property type="match status" value="5"/>
</dbReference>
<dbReference type="InterPro" id="IPR057027">
    <property type="entry name" value="TPR_mt"/>
</dbReference>
<dbReference type="SUPFAM" id="SSF48452">
    <property type="entry name" value="TPR-like"/>
    <property type="match status" value="1"/>
</dbReference>
<reference evidence="5 6" key="1">
    <citation type="journal article" date="2020" name="Nat. Commun.">
        <title>Genome of Tripterygium wilfordii and identification of cytochrome P450 involved in triptolide biosynthesis.</title>
        <authorList>
            <person name="Tu L."/>
            <person name="Su P."/>
            <person name="Zhang Z."/>
            <person name="Gao L."/>
            <person name="Wang J."/>
            <person name="Hu T."/>
            <person name="Zhou J."/>
            <person name="Zhang Y."/>
            <person name="Zhao Y."/>
            <person name="Liu Y."/>
            <person name="Song Y."/>
            <person name="Tong Y."/>
            <person name="Lu Y."/>
            <person name="Yang J."/>
            <person name="Xu C."/>
            <person name="Jia M."/>
            <person name="Peters R.J."/>
            <person name="Huang L."/>
            <person name="Gao W."/>
        </authorList>
    </citation>
    <scope>NUCLEOTIDE SEQUENCE [LARGE SCALE GENOMIC DNA]</scope>
    <source>
        <strain evidence="6">cv. XIE 37</strain>
        <tissue evidence="5">Leaf</tissue>
    </source>
</reference>
<dbReference type="Proteomes" id="UP000593562">
    <property type="component" value="Unassembled WGS sequence"/>
</dbReference>
<dbReference type="InterPro" id="IPR002885">
    <property type="entry name" value="PPR_rpt"/>
</dbReference>
<feature type="repeat" description="PPR" evidence="3">
    <location>
        <begin position="219"/>
        <end position="253"/>
    </location>
</feature>
<feature type="repeat" description="PPR" evidence="3">
    <location>
        <begin position="289"/>
        <end position="323"/>
    </location>
</feature>
<feature type="repeat" description="PPR" evidence="3">
    <location>
        <begin position="254"/>
        <end position="288"/>
    </location>
</feature>
<dbReference type="Pfam" id="PF12854">
    <property type="entry name" value="PPR_1"/>
    <property type="match status" value="1"/>
</dbReference>
<feature type="repeat" description="PPR" evidence="3">
    <location>
        <begin position="915"/>
        <end position="949"/>
    </location>
</feature>
<organism evidence="5 6">
    <name type="scientific">Tripterygium wilfordii</name>
    <name type="common">Thunder God vine</name>
    <dbReference type="NCBI Taxonomy" id="458696"/>
    <lineage>
        <taxon>Eukaryota</taxon>
        <taxon>Viridiplantae</taxon>
        <taxon>Streptophyta</taxon>
        <taxon>Embryophyta</taxon>
        <taxon>Tracheophyta</taxon>
        <taxon>Spermatophyta</taxon>
        <taxon>Magnoliopsida</taxon>
        <taxon>eudicotyledons</taxon>
        <taxon>Gunneridae</taxon>
        <taxon>Pentapetalae</taxon>
        <taxon>rosids</taxon>
        <taxon>fabids</taxon>
        <taxon>Celastrales</taxon>
        <taxon>Celastraceae</taxon>
        <taxon>Tripterygium</taxon>
    </lineage>
</organism>
<feature type="repeat" description="PPR" evidence="3">
    <location>
        <begin position="880"/>
        <end position="914"/>
    </location>
</feature>
<keyword evidence="6" id="KW-1185">Reference proteome</keyword>
<feature type="repeat" description="PPR" evidence="3">
    <location>
        <begin position="600"/>
        <end position="634"/>
    </location>
</feature>
<evidence type="ECO:0000256" key="2">
    <source>
        <dbReference type="ARBA" id="ARBA00022737"/>
    </source>
</evidence>
<dbReference type="Gene3D" id="1.25.40.10">
    <property type="entry name" value="Tetratricopeptide repeat domain"/>
    <property type="match status" value="7"/>
</dbReference>
<keyword evidence="2" id="KW-0677">Repeat</keyword>
<evidence type="ECO:0000313" key="6">
    <source>
        <dbReference type="Proteomes" id="UP000593562"/>
    </source>
</evidence>
<feature type="repeat" description="PPR" evidence="3">
    <location>
        <begin position="1020"/>
        <end position="1054"/>
    </location>
</feature>
<feature type="repeat" description="PPR" evidence="3">
    <location>
        <begin position="810"/>
        <end position="844"/>
    </location>
</feature>
<feature type="repeat" description="PPR" evidence="3">
    <location>
        <begin position="44"/>
        <end position="78"/>
    </location>
</feature>
<feature type="domain" description="Pentatricopeptide repeat-containing protein-mitochondrial" evidence="4">
    <location>
        <begin position="789"/>
        <end position="901"/>
    </location>
</feature>
<dbReference type="GO" id="GO:0003729">
    <property type="term" value="F:mRNA binding"/>
    <property type="evidence" value="ECO:0007669"/>
    <property type="project" value="TreeGrafter"/>
</dbReference>
<dbReference type="PROSITE" id="PS51375">
    <property type="entry name" value="PPR"/>
    <property type="match status" value="12"/>
</dbReference>
<evidence type="ECO:0000256" key="1">
    <source>
        <dbReference type="ARBA" id="ARBA00007626"/>
    </source>
</evidence>
<dbReference type="InterPro" id="IPR011990">
    <property type="entry name" value="TPR-like_helical_dom_sf"/>
</dbReference>
<dbReference type="Pfam" id="PF13041">
    <property type="entry name" value="PPR_2"/>
    <property type="match status" value="2"/>
</dbReference>
<proteinExistence type="inferred from homology"/>
<dbReference type="PANTHER" id="PTHR47932:SF2">
    <property type="entry name" value="OS10G0484300 PROTEIN"/>
    <property type="match status" value="1"/>
</dbReference>
<feature type="repeat" description="PPR" evidence="3">
    <location>
        <begin position="985"/>
        <end position="1019"/>
    </location>
</feature>
<dbReference type="FunCoup" id="A0A7J7CN95">
    <property type="interactions" value="2111"/>
</dbReference>
<comment type="similarity">
    <text evidence="1">Belongs to the PPR family. P subfamily.</text>
</comment>
<evidence type="ECO:0000256" key="3">
    <source>
        <dbReference type="PROSITE-ProRule" id="PRU00708"/>
    </source>
</evidence>
<dbReference type="InParanoid" id="A0A7J7CN95"/>
<evidence type="ECO:0000313" key="5">
    <source>
        <dbReference type="EMBL" id="KAF5735550.1"/>
    </source>
</evidence>
<dbReference type="PANTHER" id="PTHR47932">
    <property type="entry name" value="ATPASE EXPRESSION PROTEIN 3"/>
    <property type="match status" value="1"/>
</dbReference>
<feature type="repeat" description="PPR" evidence="3">
    <location>
        <begin position="460"/>
        <end position="494"/>
    </location>
</feature>
<protein>
    <submittedName>
        <fullName evidence="5">Pentatricopeptide repeat-containing protein</fullName>
    </submittedName>
</protein>
<feature type="repeat" description="PPR" evidence="3">
    <location>
        <begin position="950"/>
        <end position="984"/>
    </location>
</feature>